<dbReference type="Gene3D" id="1.10.287.470">
    <property type="entry name" value="Helix hairpin bin"/>
    <property type="match status" value="1"/>
</dbReference>
<feature type="domain" description="CusB-like beta-barrel" evidence="4">
    <location>
        <begin position="203"/>
        <end position="271"/>
    </location>
</feature>
<dbReference type="AlphaFoldDB" id="A0A1V2ZWL3"/>
<dbReference type="InterPro" id="IPR058792">
    <property type="entry name" value="Beta-barrel_RND_2"/>
</dbReference>
<dbReference type="Pfam" id="PF25954">
    <property type="entry name" value="Beta-barrel_RND_2"/>
    <property type="match status" value="1"/>
</dbReference>
<dbReference type="OrthoDB" id="9806939at2"/>
<dbReference type="GO" id="GO:0015562">
    <property type="term" value="F:efflux transmembrane transporter activity"/>
    <property type="evidence" value="ECO:0007669"/>
    <property type="project" value="TreeGrafter"/>
</dbReference>
<dbReference type="Gene3D" id="2.40.50.100">
    <property type="match status" value="1"/>
</dbReference>
<dbReference type="EMBL" id="MUZR01000047">
    <property type="protein sequence ID" value="OOC09518.1"/>
    <property type="molecule type" value="Genomic_DNA"/>
</dbReference>
<dbReference type="Gene3D" id="2.40.30.170">
    <property type="match status" value="1"/>
</dbReference>
<keyword evidence="2" id="KW-0175">Coiled coil</keyword>
<feature type="coiled-coil region" evidence="2">
    <location>
        <begin position="135"/>
        <end position="167"/>
    </location>
</feature>
<evidence type="ECO:0000313" key="6">
    <source>
        <dbReference type="Proteomes" id="UP000189177"/>
    </source>
</evidence>
<evidence type="ECO:0000256" key="1">
    <source>
        <dbReference type="ARBA" id="ARBA00009477"/>
    </source>
</evidence>
<gene>
    <name evidence="5" type="ORF">B1A74_10640</name>
</gene>
<proteinExistence type="inferred from homology"/>
<comment type="caution">
    <text evidence="5">The sequence shown here is derived from an EMBL/GenBank/DDBJ whole genome shotgun (WGS) entry which is preliminary data.</text>
</comment>
<comment type="similarity">
    <text evidence="1">Belongs to the membrane fusion protein (MFP) (TC 8.A.1) family.</text>
</comment>
<evidence type="ECO:0000259" key="3">
    <source>
        <dbReference type="Pfam" id="PF25917"/>
    </source>
</evidence>
<dbReference type="InterPro" id="IPR058625">
    <property type="entry name" value="MdtA-like_BSH"/>
</dbReference>
<evidence type="ECO:0000259" key="4">
    <source>
        <dbReference type="Pfam" id="PF25954"/>
    </source>
</evidence>
<name>A0A1V2ZWL3_9GAMM</name>
<accession>A0A1V2ZWL3</accession>
<keyword evidence="6" id="KW-1185">Reference proteome</keyword>
<dbReference type="SUPFAM" id="SSF111369">
    <property type="entry name" value="HlyD-like secretion proteins"/>
    <property type="match status" value="1"/>
</dbReference>
<dbReference type="NCBIfam" id="TIGR01730">
    <property type="entry name" value="RND_mfp"/>
    <property type="match status" value="1"/>
</dbReference>
<evidence type="ECO:0000256" key="2">
    <source>
        <dbReference type="SAM" id="Coils"/>
    </source>
</evidence>
<organism evidence="5 6">
    <name type="scientific">Thioalkalivibrio halophilus</name>
    <dbReference type="NCBI Taxonomy" id="252474"/>
    <lineage>
        <taxon>Bacteria</taxon>
        <taxon>Pseudomonadati</taxon>
        <taxon>Pseudomonadota</taxon>
        <taxon>Gammaproteobacteria</taxon>
        <taxon>Chromatiales</taxon>
        <taxon>Ectothiorhodospiraceae</taxon>
        <taxon>Thioalkalivibrio</taxon>
    </lineage>
</organism>
<dbReference type="GO" id="GO:1990281">
    <property type="term" value="C:efflux pump complex"/>
    <property type="evidence" value="ECO:0007669"/>
    <property type="project" value="TreeGrafter"/>
</dbReference>
<dbReference type="Proteomes" id="UP000189177">
    <property type="component" value="Unassembled WGS sequence"/>
</dbReference>
<dbReference type="Pfam" id="PF25917">
    <property type="entry name" value="BSH_RND"/>
    <property type="match status" value="1"/>
</dbReference>
<dbReference type="RefSeq" id="WP_077244642.1">
    <property type="nucleotide sequence ID" value="NZ_MUZR01000047.1"/>
</dbReference>
<protein>
    <submittedName>
        <fullName evidence="5">Efflux transporter periplasmic adaptor subunit</fullName>
    </submittedName>
</protein>
<evidence type="ECO:0000313" key="5">
    <source>
        <dbReference type="EMBL" id="OOC09518.1"/>
    </source>
</evidence>
<dbReference type="PANTHER" id="PTHR30469">
    <property type="entry name" value="MULTIDRUG RESISTANCE PROTEIN MDTA"/>
    <property type="match status" value="1"/>
</dbReference>
<dbReference type="InterPro" id="IPR006143">
    <property type="entry name" value="RND_pump_MFP"/>
</dbReference>
<reference evidence="5 6" key="1">
    <citation type="submission" date="2017-02" db="EMBL/GenBank/DDBJ databases">
        <title>Genomic diversity within the haloalkaliphilic genus Thioalkalivibrio.</title>
        <authorList>
            <person name="Ahn A.-C."/>
            <person name="Meier-Kolthoff J."/>
            <person name="Overmars L."/>
            <person name="Richter M."/>
            <person name="Woyke T."/>
            <person name="Sorokin D.Y."/>
            <person name="Muyzer G."/>
        </authorList>
    </citation>
    <scope>NUCLEOTIDE SEQUENCE [LARGE SCALE GENOMIC DNA]</scope>
    <source>
        <strain evidence="5 6">HL17</strain>
    </source>
</reference>
<feature type="domain" description="Multidrug resistance protein MdtA-like barrel-sandwich hybrid" evidence="3">
    <location>
        <begin position="69"/>
        <end position="195"/>
    </location>
</feature>
<dbReference type="PANTHER" id="PTHR30469:SF29">
    <property type="entry name" value="BLR2860 PROTEIN"/>
    <property type="match status" value="1"/>
</dbReference>
<dbReference type="STRING" id="252474.B1A74_10640"/>
<sequence length="355" mass="38629">MAGYGRWIAAGSIVLLTVAWIASGVLTREPPAEPEPRAAQPMAVAVESRAAESVERILVLQGQVEPDQRVHVRAETEGQVAEWAVTRGADVVAEDLLARLRIDDREAQRRQAIARERGAESDFEATRRLHQQGHASRTELEAREAELEAARAAREAVELDLRNTRIRAPLAGIVHQRLAEVGDFVGRGDPVAEIIDNDPLRAVVQVPQHQIGRVERGQTARIRFLDGRTAEGEVRFVARVAEPGSRTFRLEVEVPNPDGALPSGLSAGVEIPTDIVRAHRVSPAVMSLGDDGRVGVKTVDDADRVVFHPVEVVRTAAEGVWVTGLPDEVRVITVGQGFVTEGERVRPQAAGETER</sequence>